<evidence type="ECO:0000313" key="2">
    <source>
        <dbReference type="EMBL" id="KAK8600432.1"/>
    </source>
</evidence>
<protein>
    <submittedName>
        <fullName evidence="2">Uncharacterized protein</fullName>
    </submittedName>
</protein>
<keyword evidence="3" id="KW-1185">Reference proteome</keyword>
<evidence type="ECO:0000256" key="1">
    <source>
        <dbReference type="SAM" id="MobiDB-lite"/>
    </source>
</evidence>
<evidence type="ECO:0000313" key="3">
    <source>
        <dbReference type="Proteomes" id="UP001472677"/>
    </source>
</evidence>
<feature type="compositionally biased region" description="Polar residues" evidence="1">
    <location>
        <begin position="274"/>
        <end position="285"/>
    </location>
</feature>
<reference evidence="2 3" key="1">
    <citation type="journal article" date="2024" name="G3 (Bethesda)">
        <title>Genome assembly of Hibiscus sabdariffa L. provides insights into metabolisms of medicinal natural products.</title>
        <authorList>
            <person name="Kim T."/>
        </authorList>
    </citation>
    <scope>NUCLEOTIDE SEQUENCE [LARGE SCALE GENOMIC DNA]</scope>
    <source>
        <strain evidence="2">TK-2024</strain>
        <tissue evidence="2">Old leaves</tissue>
    </source>
</reference>
<feature type="region of interest" description="Disordered" evidence="1">
    <location>
        <begin position="252"/>
        <end position="285"/>
    </location>
</feature>
<organism evidence="2 3">
    <name type="scientific">Hibiscus sabdariffa</name>
    <name type="common">roselle</name>
    <dbReference type="NCBI Taxonomy" id="183260"/>
    <lineage>
        <taxon>Eukaryota</taxon>
        <taxon>Viridiplantae</taxon>
        <taxon>Streptophyta</taxon>
        <taxon>Embryophyta</taxon>
        <taxon>Tracheophyta</taxon>
        <taxon>Spermatophyta</taxon>
        <taxon>Magnoliopsida</taxon>
        <taxon>eudicotyledons</taxon>
        <taxon>Gunneridae</taxon>
        <taxon>Pentapetalae</taxon>
        <taxon>rosids</taxon>
        <taxon>malvids</taxon>
        <taxon>Malvales</taxon>
        <taxon>Malvaceae</taxon>
        <taxon>Malvoideae</taxon>
        <taxon>Hibiscus</taxon>
    </lineage>
</organism>
<sequence>MTENENILRESAQQTCQNLFDSIVAEYVTSQGKLFVTVGSTDMDGCRTLQAQTGKASTMVFVATIGFGSGNSHGPLSFTRAGRFDQWFRATPKWKRLTREGKTKVQHNVSKSIINDVLQPGQQIEDEGKSKNNDEINLEACSTMDLEKIAPAPNLPLPQNQDHMDNYKKYPSSQSQVPFPIKENDKGSNFPSNHTGITIGNQLVHERDKVNYNRRMVEHIKRGVLYVYVEHKVDISQYADYESNDDIDKECESRVGPGGSGGPCNSGVGEASNVDGSQVLNRDVN</sequence>
<name>A0ABR2GBZ8_9ROSI</name>
<dbReference type="EMBL" id="JBBPBM010000001">
    <property type="protein sequence ID" value="KAK8600432.1"/>
    <property type="molecule type" value="Genomic_DNA"/>
</dbReference>
<accession>A0ABR2GBZ8</accession>
<proteinExistence type="predicted"/>
<comment type="caution">
    <text evidence="2">The sequence shown here is derived from an EMBL/GenBank/DDBJ whole genome shotgun (WGS) entry which is preliminary data.</text>
</comment>
<dbReference type="Proteomes" id="UP001472677">
    <property type="component" value="Unassembled WGS sequence"/>
</dbReference>
<gene>
    <name evidence="2" type="ORF">V6N12_050286</name>
</gene>